<dbReference type="Pfam" id="PF04965">
    <property type="entry name" value="GPW_gp25"/>
    <property type="match status" value="1"/>
</dbReference>
<dbReference type="RefSeq" id="WP_010366759.1">
    <property type="nucleotide sequence ID" value="NZ_AHBZ03000021.1"/>
</dbReference>
<proteinExistence type="predicted"/>
<name>A0AAD4AHH4_9GAMM</name>
<evidence type="ECO:0000313" key="2">
    <source>
        <dbReference type="EMBL" id="KAF7769670.1"/>
    </source>
</evidence>
<reference evidence="2" key="2">
    <citation type="submission" date="2015-03" db="EMBL/GenBank/DDBJ databases">
        <title>Genome sequence of Pseudoalteromonas citrea.</title>
        <authorList>
            <person name="Xie B.-B."/>
            <person name="Rong J.-C."/>
            <person name="Qin Q.-L."/>
            <person name="Zhang Y.-Z."/>
        </authorList>
    </citation>
    <scope>NUCLEOTIDE SEQUENCE</scope>
    <source>
        <strain evidence="2">DSM 8771</strain>
    </source>
</reference>
<accession>A0AAD4AHH4</accession>
<dbReference type="EMBL" id="AHBZ03000021">
    <property type="protein sequence ID" value="KAF7769670.1"/>
    <property type="molecule type" value="Genomic_DNA"/>
</dbReference>
<dbReference type="InterPro" id="IPR017737">
    <property type="entry name" value="TssE1-like"/>
</dbReference>
<organism evidence="2 3">
    <name type="scientific">Pseudoalteromonas citrea</name>
    <dbReference type="NCBI Taxonomy" id="43655"/>
    <lineage>
        <taxon>Bacteria</taxon>
        <taxon>Pseudomonadati</taxon>
        <taxon>Pseudomonadota</taxon>
        <taxon>Gammaproteobacteria</taxon>
        <taxon>Alteromonadales</taxon>
        <taxon>Pseudoalteromonadaceae</taxon>
        <taxon>Pseudoalteromonas</taxon>
    </lineage>
</organism>
<dbReference type="InterPro" id="IPR007048">
    <property type="entry name" value="IraD/Gp25-like"/>
</dbReference>
<reference evidence="2" key="1">
    <citation type="journal article" date="2012" name="J. Bacteriol.">
        <title>Genome sequences of type strains of seven species of the marine bacterium Pseudoalteromonas.</title>
        <authorList>
            <person name="Xie B.B."/>
            <person name="Shu Y.L."/>
            <person name="Qin Q.L."/>
            <person name="Rong J.C."/>
            <person name="Zhang X.Y."/>
            <person name="Chen X.L."/>
            <person name="Shi M."/>
            <person name="He H.L."/>
            <person name="Zhou B.C."/>
            <person name="Zhang Y.Z."/>
        </authorList>
    </citation>
    <scope>NUCLEOTIDE SEQUENCE</scope>
    <source>
        <strain evidence="2">DSM 8771</strain>
    </source>
</reference>
<dbReference type="NCBIfam" id="TIGR03357">
    <property type="entry name" value="VI_zyme"/>
    <property type="match status" value="1"/>
</dbReference>
<comment type="caution">
    <text evidence="2">The sequence shown here is derived from an EMBL/GenBank/DDBJ whole genome shotgun (WGS) entry which is preliminary data.</text>
</comment>
<sequence>MALFDFLSQPARRQVRLDPIEYEAKSVVHHLTQLLNARRGVLKHLSDYGLPDVEDIYEGLPYSQHELANEVKQLIEKYEPRVTSALVIPVDIKEENCVIRFDITAYLKNGNTIHLNTRFASGGKANINTMKKR</sequence>
<dbReference type="Proteomes" id="UP000016487">
    <property type="component" value="Unassembled WGS sequence"/>
</dbReference>
<dbReference type="AlphaFoldDB" id="A0AAD4AHH4"/>
<evidence type="ECO:0000313" key="3">
    <source>
        <dbReference type="Proteomes" id="UP000016487"/>
    </source>
</evidence>
<dbReference type="SUPFAM" id="SSF160719">
    <property type="entry name" value="gpW/gp25-like"/>
    <property type="match status" value="1"/>
</dbReference>
<dbReference type="Gene3D" id="3.10.450.40">
    <property type="match status" value="1"/>
</dbReference>
<gene>
    <name evidence="2" type="ORF">PCIT_a2546</name>
</gene>
<protein>
    <recommendedName>
        <fullName evidence="1">IraD/Gp25-like domain-containing protein</fullName>
    </recommendedName>
</protein>
<feature type="domain" description="IraD/Gp25-like" evidence="1">
    <location>
        <begin position="24"/>
        <end position="110"/>
    </location>
</feature>
<evidence type="ECO:0000259" key="1">
    <source>
        <dbReference type="Pfam" id="PF04965"/>
    </source>
</evidence>